<dbReference type="Gene3D" id="1.50.10.100">
    <property type="entry name" value="Chondroitin AC/alginate lyase"/>
    <property type="match status" value="1"/>
</dbReference>
<evidence type="ECO:0000256" key="3">
    <source>
        <dbReference type="ARBA" id="ARBA00022764"/>
    </source>
</evidence>
<evidence type="ECO:0000313" key="8">
    <source>
        <dbReference type="Proteomes" id="UP001519344"/>
    </source>
</evidence>
<keyword evidence="8" id="KW-1185">Reference proteome</keyword>
<dbReference type="SUPFAM" id="SSF48230">
    <property type="entry name" value="Chondroitin AC/alginate lyase"/>
    <property type="match status" value="1"/>
</dbReference>
<organism evidence="7 8">
    <name type="scientific">Paenibacillus aceris</name>
    <dbReference type="NCBI Taxonomy" id="869555"/>
    <lineage>
        <taxon>Bacteria</taxon>
        <taxon>Bacillati</taxon>
        <taxon>Bacillota</taxon>
        <taxon>Bacilli</taxon>
        <taxon>Bacillales</taxon>
        <taxon>Paenibacillaceae</taxon>
        <taxon>Paenibacillus</taxon>
    </lineage>
</organism>
<evidence type="ECO:0000259" key="6">
    <source>
        <dbReference type="Pfam" id="PF16889"/>
    </source>
</evidence>
<dbReference type="Pfam" id="PF16889">
    <property type="entry name" value="Hepar_II_III_N"/>
    <property type="match status" value="1"/>
</dbReference>
<comment type="subcellular location">
    <subcellularLocation>
        <location evidence="1">Periplasm</location>
    </subcellularLocation>
</comment>
<evidence type="ECO:0000259" key="5">
    <source>
        <dbReference type="Pfam" id="PF07940"/>
    </source>
</evidence>
<evidence type="ECO:0008006" key="9">
    <source>
        <dbReference type="Google" id="ProtNLM"/>
    </source>
</evidence>
<dbReference type="PANTHER" id="PTHR39210">
    <property type="entry name" value="HEPARIN-SULFATE LYASE"/>
    <property type="match status" value="1"/>
</dbReference>
<dbReference type="RefSeq" id="WP_167066252.1">
    <property type="nucleotide sequence ID" value="NZ_JAAOZR010000045.1"/>
</dbReference>
<dbReference type="PANTHER" id="PTHR39210:SF1">
    <property type="entry name" value="HEPARIN-SULFATE LYASE"/>
    <property type="match status" value="1"/>
</dbReference>
<keyword evidence="2" id="KW-0732">Signal</keyword>
<evidence type="ECO:0000313" key="7">
    <source>
        <dbReference type="EMBL" id="MBP1963203.1"/>
    </source>
</evidence>
<keyword evidence="4" id="KW-0456">Lyase</keyword>
<protein>
    <recommendedName>
        <fullName evidence="9">Alginate lyase family protein</fullName>
    </recommendedName>
</protein>
<dbReference type="Pfam" id="PF07940">
    <property type="entry name" value="Hepar_II_III_C"/>
    <property type="match status" value="1"/>
</dbReference>
<dbReference type="Proteomes" id="UP001519344">
    <property type="component" value="Unassembled WGS sequence"/>
</dbReference>
<comment type="caution">
    <text evidence="7">The sequence shown here is derived from an EMBL/GenBank/DDBJ whole genome shotgun (WGS) entry which is preliminary data.</text>
</comment>
<evidence type="ECO:0000256" key="1">
    <source>
        <dbReference type="ARBA" id="ARBA00004418"/>
    </source>
</evidence>
<dbReference type="NCBIfam" id="NF033679">
    <property type="entry name" value="DNRLRE_dom"/>
    <property type="match status" value="1"/>
</dbReference>
<sequence>MPMNQADFFGIWDEAEVLWSTPGKWNYAEFPELKPVEDYVKLGDYDNAQIALLDYFKQRQTRTAMPYEYDEANAKLAPLLADQIIPVLKETYVDSFYVTKTPAVFSFDLLTNVKAAAGADKVISFMLMGRHKGIEPAYLYSSQHDSFSLPTEQCRPVLIVDYTDQQRAQSVHLAPSMDTFIRGYDDTNHSQEPLLEVLESGAPFDEHTRKAYLKFDLSRISGSVTSATLRLSGYTHAEEPVGVMLFHTGDNAWDEHTFTYRHHNGKTFSWQGLPEGTDWKGPGEPAADNQFAMQIANFTWLNPLIAEYAATNNEVYAAKYIDYMTDFIHDAEQYVTPGAISMGAGTFPKCFQASLRAANWVDAYHLLKGSSSVNAADHTMILKAVWKIAAALSTEEGYDPRNNHGIYETKGLYSIAVYFPELADSSGWIELANIRLNALITKLNFSDGSYSESSSSYSIGAADSFMAIKSFGLMNGCSFSETFDAYLRKMGYYIADLAFPDGYLPLFGDGSSLNARLTIKRLGELYEDDVLLYLGTGGKQGTPPAYASSFYQVSQSATMRSGWGADARYLFMNVKQERSHRHSDDNSIIYYANGRQLIVDPGTYSYSDEPISNWLRYSTEAHNTVEINRQSQDMTEGVFRYWTDNESFNFLEGIIYNVPGFIYYRDVLFLKSSYTIVSDYIRAPEGLHEYRQHWHFLPTANPVLDPVTGQVRTTFHDHLADIQIIPADPEQLSEAEIKDGYYSKAFYTVSNSKYAAFTKGIVQGDITYDTILYPTADGEMHHIEVHRLELSPAVPTKIASALQIDNIGEEGHTGYYYLSHEEDPQRSRRFDAFTFDGKLAYAEKNRDGDIRLAIIKSGQTFVHDSTTLISSGQVVNDIAIEWEGTVIKITGSNLAISGNGNAASAIAIYAPAATIIRLNGESMTDFIVCGNYIYVEGITVE</sequence>
<reference evidence="7 8" key="1">
    <citation type="submission" date="2021-03" db="EMBL/GenBank/DDBJ databases">
        <title>Genomic Encyclopedia of Type Strains, Phase IV (KMG-IV): sequencing the most valuable type-strain genomes for metagenomic binning, comparative biology and taxonomic classification.</title>
        <authorList>
            <person name="Goeker M."/>
        </authorList>
    </citation>
    <scope>NUCLEOTIDE SEQUENCE [LARGE SCALE GENOMIC DNA]</scope>
    <source>
        <strain evidence="7 8">DSM 24950</strain>
    </source>
</reference>
<proteinExistence type="predicted"/>
<dbReference type="Gene3D" id="2.70.98.70">
    <property type="match status" value="1"/>
</dbReference>
<dbReference type="InterPro" id="IPR012480">
    <property type="entry name" value="Hepar_II_III_C"/>
</dbReference>
<gene>
    <name evidence="7" type="ORF">J2Z65_002419</name>
</gene>
<dbReference type="InterPro" id="IPR008929">
    <property type="entry name" value="Chondroitin_lyas"/>
</dbReference>
<dbReference type="EMBL" id="JAGGKV010000005">
    <property type="protein sequence ID" value="MBP1963203.1"/>
    <property type="molecule type" value="Genomic_DNA"/>
</dbReference>
<keyword evidence="3" id="KW-0574">Periplasm</keyword>
<evidence type="ECO:0000256" key="4">
    <source>
        <dbReference type="ARBA" id="ARBA00023239"/>
    </source>
</evidence>
<evidence type="ECO:0000256" key="2">
    <source>
        <dbReference type="ARBA" id="ARBA00022729"/>
    </source>
</evidence>
<dbReference type="InterPro" id="IPR031680">
    <property type="entry name" value="Hepar_II_III_N"/>
</dbReference>
<feature type="domain" description="Heparinase II/III-like C-terminal" evidence="5">
    <location>
        <begin position="578"/>
        <end position="746"/>
    </location>
</feature>
<name>A0ABS4HXC8_9BACL</name>
<feature type="domain" description="Heparin-sulfate lyase N-terminal" evidence="6">
    <location>
        <begin position="255"/>
        <end position="519"/>
    </location>
</feature>
<accession>A0ABS4HXC8</accession>